<dbReference type="Proteomes" id="UP000243499">
    <property type="component" value="Chromosome 6"/>
</dbReference>
<keyword evidence="1" id="KW-1133">Transmembrane helix</keyword>
<proteinExistence type="predicted"/>
<reference evidence="2" key="1">
    <citation type="submission" date="2018-04" db="EMBL/GenBank/DDBJ databases">
        <title>WGS assembly of Panicum hallii.</title>
        <authorList>
            <person name="Lovell J."/>
            <person name="Jenkins J."/>
            <person name="Lowry D."/>
            <person name="Mamidi S."/>
            <person name="Sreedasyam A."/>
            <person name="Weng X."/>
            <person name="Barry K."/>
            <person name="Bonette J."/>
            <person name="Campitelli B."/>
            <person name="Daum C."/>
            <person name="Gordon S."/>
            <person name="Gould B."/>
            <person name="Lipzen A."/>
            <person name="Macqueen A."/>
            <person name="Palacio-Mejia J."/>
            <person name="Plott C."/>
            <person name="Shakirov E."/>
            <person name="Shu S."/>
            <person name="Yoshinaga Y."/>
            <person name="Zane M."/>
            <person name="Rokhsar D."/>
            <person name="Grimwood J."/>
            <person name="Schmutz J."/>
            <person name="Juenger T."/>
        </authorList>
    </citation>
    <scope>NUCLEOTIDE SEQUENCE [LARGE SCALE GENOMIC DNA]</scope>
    <source>
        <strain evidence="2">FIL2</strain>
    </source>
</reference>
<feature type="transmembrane region" description="Helical" evidence="1">
    <location>
        <begin position="6"/>
        <end position="22"/>
    </location>
</feature>
<accession>A0A2T8IEZ2</accession>
<organism evidence="2">
    <name type="scientific">Panicum hallii</name>
    <dbReference type="NCBI Taxonomy" id="206008"/>
    <lineage>
        <taxon>Eukaryota</taxon>
        <taxon>Viridiplantae</taxon>
        <taxon>Streptophyta</taxon>
        <taxon>Embryophyta</taxon>
        <taxon>Tracheophyta</taxon>
        <taxon>Spermatophyta</taxon>
        <taxon>Magnoliopsida</taxon>
        <taxon>Liliopsida</taxon>
        <taxon>Poales</taxon>
        <taxon>Poaceae</taxon>
        <taxon>PACMAD clade</taxon>
        <taxon>Panicoideae</taxon>
        <taxon>Panicodae</taxon>
        <taxon>Paniceae</taxon>
        <taxon>Panicinae</taxon>
        <taxon>Panicum</taxon>
        <taxon>Panicum sect. Panicum</taxon>
    </lineage>
</organism>
<protein>
    <submittedName>
        <fullName evidence="2">Uncharacterized protein</fullName>
    </submittedName>
</protein>
<keyword evidence="1" id="KW-0812">Transmembrane</keyword>
<dbReference type="AlphaFoldDB" id="A0A2T8IEZ2"/>
<evidence type="ECO:0000256" key="1">
    <source>
        <dbReference type="SAM" id="Phobius"/>
    </source>
</evidence>
<sequence length="181" mass="20163">MIGGSVLFVVVLIELAIIVAGHRSSCRKARKVHGTATGTWKVLPPEEATQACDWVPTSGPTPAHQQVSTSPTLSRATRLLLAAGCPMERRRSQCVPRASARVTSHWRAWSASRRWRPNCPRRHRQAKGFGWTVLAARRIHAADEIWLQIPGSQGISMQEELRSIFSQCKAHMDPQRLCRVS</sequence>
<gene>
    <name evidence="2" type="ORF">PAHAL_6G019000</name>
</gene>
<dbReference type="EMBL" id="CM008051">
    <property type="protein sequence ID" value="PVH36196.1"/>
    <property type="molecule type" value="Genomic_DNA"/>
</dbReference>
<evidence type="ECO:0000313" key="2">
    <source>
        <dbReference type="EMBL" id="PVH36196.1"/>
    </source>
</evidence>
<dbReference type="Gramene" id="PVH36196">
    <property type="protein sequence ID" value="PVH36196"/>
    <property type="gene ID" value="PAHAL_6G019000"/>
</dbReference>
<keyword evidence="1" id="KW-0472">Membrane</keyword>
<name>A0A2T8IEZ2_9POAL</name>